<dbReference type="EC" id="1.2.1.2" evidence="1"/>
<proteinExistence type="predicted"/>
<comment type="caution">
    <text evidence="1">The sequence shown here is derived from an EMBL/GenBank/DDBJ whole genome shotgun (WGS) entry which is preliminary data.</text>
</comment>
<name>I6D091_SHIFL</name>
<reference evidence="1 2" key="1">
    <citation type="submission" date="2012-03" db="EMBL/GenBank/DDBJ databases">
        <authorList>
            <person name="Rasko D."/>
            <person name="Redman J."/>
            <person name="Daugherty S.C."/>
            <person name="Tallon L."/>
            <person name="Sadzewicz L."/>
            <person name="Jones K."/>
            <person name="Santana-Cruz I."/>
            <person name="Liu X."/>
        </authorList>
    </citation>
    <scope>NUCLEOTIDE SEQUENCE [LARGE SCALE GENOMIC DNA]</scope>
    <source>
        <strain evidence="1 2">K-315</strain>
    </source>
</reference>
<organism evidence="1 2">
    <name type="scientific">Shigella flexneri K-315</name>
    <dbReference type="NCBI Taxonomy" id="766150"/>
    <lineage>
        <taxon>Bacteria</taxon>
        <taxon>Pseudomonadati</taxon>
        <taxon>Pseudomonadota</taxon>
        <taxon>Gammaproteobacteria</taxon>
        <taxon>Enterobacterales</taxon>
        <taxon>Enterobacteriaceae</taxon>
        <taxon>Shigella</taxon>
    </lineage>
</organism>
<keyword evidence="1" id="KW-0560">Oxidoreductase</keyword>
<protein>
    <submittedName>
        <fullName evidence="1">Putative Ni/Fe-hydrogenase 1 B-type cytochrome subunit domain protein</fullName>
        <ecNumber evidence="1">1.2.1.2</ecNumber>
    </submittedName>
</protein>
<gene>
    <name evidence="1" type="primary">hyaC</name>
    <name evidence="1" type="ORF">SFK315_1011</name>
</gene>
<dbReference type="AlphaFoldDB" id="I6D091"/>
<evidence type="ECO:0000313" key="1">
    <source>
        <dbReference type="EMBL" id="EIQ25183.1"/>
    </source>
</evidence>
<dbReference type="PATRIC" id="fig|766150.3.peg.976"/>
<dbReference type="EMBL" id="AKMY01000012">
    <property type="protein sequence ID" value="EIQ25183.1"/>
    <property type="molecule type" value="Genomic_DNA"/>
</dbReference>
<accession>I6D091</accession>
<evidence type="ECO:0000313" key="2">
    <source>
        <dbReference type="Proteomes" id="UP000005407"/>
    </source>
</evidence>
<sequence>MIGHVYMALREDIMSDDTVISTMVNGYRSHKFGKISNKECS</sequence>
<dbReference type="Proteomes" id="UP000005407">
    <property type="component" value="Unassembled WGS sequence"/>
</dbReference>
<dbReference type="GO" id="GO:0016491">
    <property type="term" value="F:oxidoreductase activity"/>
    <property type="evidence" value="ECO:0007669"/>
    <property type="project" value="UniProtKB-KW"/>
</dbReference>